<organism evidence="1 2">
    <name type="scientific">Candidatus Brocadia sapporoensis</name>
    <dbReference type="NCBI Taxonomy" id="392547"/>
    <lineage>
        <taxon>Bacteria</taxon>
        <taxon>Pseudomonadati</taxon>
        <taxon>Planctomycetota</taxon>
        <taxon>Candidatus Brocadiia</taxon>
        <taxon>Candidatus Brocadiales</taxon>
        <taxon>Candidatus Brocadiaceae</taxon>
        <taxon>Candidatus Brocadia</taxon>
    </lineage>
</organism>
<dbReference type="RefSeq" id="WP_070066135.1">
    <property type="nucleotide sequence ID" value="NZ_MJUW02000023.1"/>
</dbReference>
<sequence>MKIEFDPNLIEEVIFRELKVREEKGDFSLTNEYHSLADPVYENFSLDERPVEFKKIEWDFFKKLGFSTIIKEIFGEFSELETKIAGGVMIKALSPFDEGSNLTKGPNSEELRKRVTIKLLPERFQDVVYLKKLVRHELTHIADMVDESFGYRDERLGGNPMEESIIRERYSTFWDIFVDSRLIRGGKETVSDKESRYQEFESLYKKIPAEVKVAIFDVLWQDEHLTHDRILELSKDVSKVIKIAEGLPVKQVKKVKKTLLPGSQCPLCQFRTYHWVDNPEYESHLVDAIKKDFPEWESEDGACERCIEAYKVRSSANVYS</sequence>
<keyword evidence="2" id="KW-1185">Reference proteome</keyword>
<evidence type="ECO:0008006" key="3">
    <source>
        <dbReference type="Google" id="ProtNLM"/>
    </source>
</evidence>
<dbReference type="Proteomes" id="UP000242219">
    <property type="component" value="Unassembled WGS sequence"/>
</dbReference>
<name>A0A1V6M2Q0_9BACT</name>
<dbReference type="EMBL" id="MJUW02000023">
    <property type="protein sequence ID" value="OQD46694.1"/>
    <property type="molecule type" value="Genomic_DNA"/>
</dbReference>
<evidence type="ECO:0000313" key="2">
    <source>
        <dbReference type="Proteomes" id="UP000242219"/>
    </source>
</evidence>
<protein>
    <recommendedName>
        <fullName evidence="3">SprT-like domain-containing protein</fullName>
    </recommendedName>
</protein>
<evidence type="ECO:0000313" key="1">
    <source>
        <dbReference type="EMBL" id="OQD46694.1"/>
    </source>
</evidence>
<comment type="caution">
    <text evidence="1">The sequence shown here is derived from an EMBL/GenBank/DDBJ whole genome shotgun (WGS) entry which is preliminary data.</text>
</comment>
<dbReference type="AlphaFoldDB" id="A0A1V6M2Q0"/>
<reference evidence="1 2" key="1">
    <citation type="journal article" date="2016" name="Genome Announc.">
        <title>Draft Genome Sequence of the Anaerobic Ammonium-Oxidizing Bacterium 'Candidatus Brocadia sp. 40'.</title>
        <authorList>
            <person name="Ali M."/>
            <person name="Haroon M.F."/>
            <person name="Narita Y."/>
            <person name="Zhang L."/>
            <person name="Rangel Shaw D."/>
            <person name="Okabe S."/>
            <person name="Saikaly P.E."/>
        </authorList>
    </citation>
    <scope>NUCLEOTIDE SEQUENCE [LARGE SCALE GENOMIC DNA]</scope>
    <source>
        <strain evidence="1 2">40</strain>
    </source>
</reference>
<accession>A0A1V6M2Q0</accession>
<proteinExistence type="predicted"/>
<gene>
    <name evidence="1" type="ORF">BIY37_01810</name>
</gene>